<protein>
    <recommendedName>
        <fullName evidence="3 6">Flagellar basal body rod protein FlgB</fullName>
    </recommendedName>
</protein>
<dbReference type="InterPro" id="IPR001444">
    <property type="entry name" value="Flag_bb_rod_N"/>
</dbReference>
<comment type="subunit">
    <text evidence="6">The basal body constitutes a major portion of the flagellar organelle and consists of a number of rings mounted on a central rod.</text>
</comment>
<dbReference type="Pfam" id="PF00460">
    <property type="entry name" value="Flg_bb_rod"/>
    <property type="match status" value="1"/>
</dbReference>
<accession>A0A940SJP5</accession>
<feature type="domain" description="Flagellar basal body rod protein N-terminal" evidence="7">
    <location>
        <begin position="9"/>
        <end position="38"/>
    </location>
</feature>
<keyword evidence="8" id="KW-0969">Cilium</keyword>
<keyword evidence="9" id="KW-1185">Reference proteome</keyword>
<proteinExistence type="inferred from homology"/>
<comment type="similarity">
    <text evidence="2 6">Belongs to the flagella basal body rod proteins family.</text>
</comment>
<evidence type="ECO:0000256" key="4">
    <source>
        <dbReference type="ARBA" id="ARBA00023143"/>
    </source>
</evidence>
<dbReference type="RefSeq" id="WP_209406589.1">
    <property type="nucleotide sequence ID" value="NZ_JAGIYQ010000009.1"/>
</dbReference>
<comment type="caution">
    <text evidence="8">The sequence shown here is derived from an EMBL/GenBank/DDBJ whole genome shotgun (WGS) entry which is preliminary data.</text>
</comment>
<dbReference type="InterPro" id="IPR006300">
    <property type="entry name" value="FlgB"/>
</dbReference>
<keyword evidence="4 6" id="KW-0975">Bacterial flagellum</keyword>
<dbReference type="NCBIfam" id="TIGR01396">
    <property type="entry name" value="FlgB"/>
    <property type="match status" value="1"/>
</dbReference>
<organism evidence="8 9">
    <name type="scientific">Gottfriedia endophytica</name>
    <dbReference type="NCBI Taxonomy" id="2820819"/>
    <lineage>
        <taxon>Bacteria</taxon>
        <taxon>Bacillati</taxon>
        <taxon>Bacillota</taxon>
        <taxon>Bacilli</taxon>
        <taxon>Bacillales</taxon>
        <taxon>Bacillaceae</taxon>
        <taxon>Gottfriedia</taxon>
    </lineage>
</organism>
<name>A0A940SJP5_9BACI</name>
<gene>
    <name evidence="8" type="primary">flgB</name>
    <name evidence="8" type="ORF">J5Y03_13760</name>
</gene>
<evidence type="ECO:0000256" key="5">
    <source>
        <dbReference type="ARBA" id="ARBA00024934"/>
    </source>
</evidence>
<evidence type="ECO:0000256" key="1">
    <source>
        <dbReference type="ARBA" id="ARBA00004117"/>
    </source>
</evidence>
<evidence type="ECO:0000259" key="7">
    <source>
        <dbReference type="Pfam" id="PF00460"/>
    </source>
</evidence>
<evidence type="ECO:0000313" key="9">
    <source>
        <dbReference type="Proteomes" id="UP000682134"/>
    </source>
</evidence>
<evidence type="ECO:0000256" key="2">
    <source>
        <dbReference type="ARBA" id="ARBA00009677"/>
    </source>
</evidence>
<evidence type="ECO:0000313" key="8">
    <source>
        <dbReference type="EMBL" id="MBP0726245.1"/>
    </source>
</evidence>
<keyword evidence="8" id="KW-0282">Flagellum</keyword>
<comment type="function">
    <text evidence="5 6">Structural component of flagellum, the bacterial motility apparatus. Part of the rod structure of flagellar basal body.</text>
</comment>
<dbReference type="EMBL" id="JAGIYQ010000009">
    <property type="protein sequence ID" value="MBP0726245.1"/>
    <property type="molecule type" value="Genomic_DNA"/>
</dbReference>
<dbReference type="GO" id="GO:0071978">
    <property type="term" value="P:bacterial-type flagellum-dependent swarming motility"/>
    <property type="evidence" value="ECO:0007669"/>
    <property type="project" value="TreeGrafter"/>
</dbReference>
<dbReference type="Proteomes" id="UP000682134">
    <property type="component" value="Unassembled WGS sequence"/>
</dbReference>
<reference evidence="8" key="1">
    <citation type="submission" date="2021-04" db="EMBL/GenBank/DDBJ databases">
        <title>Genome seq and assembly of Bacillus sp.</title>
        <authorList>
            <person name="Chhetri G."/>
        </authorList>
    </citation>
    <scope>NUCLEOTIDE SEQUENCE</scope>
    <source>
        <strain evidence="8">RG28</strain>
    </source>
</reference>
<evidence type="ECO:0000256" key="3">
    <source>
        <dbReference type="ARBA" id="ARBA00014376"/>
    </source>
</evidence>
<dbReference type="AlphaFoldDB" id="A0A940SJP5"/>
<comment type="subcellular location">
    <subcellularLocation>
        <location evidence="1 6">Bacterial flagellum basal body</location>
    </subcellularLocation>
</comment>
<dbReference type="GO" id="GO:0030694">
    <property type="term" value="C:bacterial-type flagellum basal body, rod"/>
    <property type="evidence" value="ECO:0007669"/>
    <property type="project" value="InterPro"/>
</dbReference>
<dbReference type="PIRSF" id="PIRSF002889">
    <property type="entry name" value="Rod_FlgB"/>
    <property type="match status" value="1"/>
</dbReference>
<dbReference type="PANTHER" id="PTHR30435">
    <property type="entry name" value="FLAGELLAR PROTEIN"/>
    <property type="match status" value="1"/>
</dbReference>
<keyword evidence="8" id="KW-0966">Cell projection</keyword>
<sequence>MKLFSNSINFLEQGLDYSSLRQKVISQNIANVDTPNYKAKDVSFRTEFDQALQSQMQAKKTDPKHLDFKYGQSSMISIEEKNNTSYNENGNNVDIDNEMSLMAQNQIYNQALVDQLNNEFNSLKMVIRGGK</sequence>
<evidence type="ECO:0000256" key="6">
    <source>
        <dbReference type="PIRNR" id="PIRNR002889"/>
    </source>
</evidence>
<dbReference type="PANTHER" id="PTHR30435:SF12">
    <property type="entry name" value="FLAGELLAR BASAL BODY ROD PROTEIN FLGB"/>
    <property type="match status" value="1"/>
</dbReference>